<proteinExistence type="predicted"/>
<dbReference type="InterPro" id="IPR036873">
    <property type="entry name" value="Rhodanese-like_dom_sf"/>
</dbReference>
<dbReference type="InterPro" id="IPR045886">
    <property type="entry name" value="ThiF/MoeB/HesA"/>
</dbReference>
<dbReference type="SUPFAM" id="SSF69572">
    <property type="entry name" value="Activating enzymes of the ubiquitin-like proteins"/>
    <property type="match status" value="1"/>
</dbReference>
<dbReference type="Gene3D" id="3.40.50.720">
    <property type="entry name" value="NAD(P)-binding Rossmann-like Domain"/>
    <property type="match status" value="1"/>
</dbReference>
<dbReference type="InterPro" id="IPR035985">
    <property type="entry name" value="Ubiquitin-activating_enz"/>
</dbReference>
<dbReference type="GO" id="GO:0016779">
    <property type="term" value="F:nucleotidyltransferase activity"/>
    <property type="evidence" value="ECO:0007669"/>
    <property type="project" value="TreeGrafter"/>
</dbReference>
<dbReference type="Pfam" id="PF00581">
    <property type="entry name" value="Rhodanese"/>
    <property type="match status" value="1"/>
</dbReference>
<dbReference type="GO" id="GO:0004792">
    <property type="term" value="F:thiosulfate-cyanide sulfurtransferase activity"/>
    <property type="evidence" value="ECO:0007669"/>
    <property type="project" value="TreeGrafter"/>
</dbReference>
<dbReference type="Pfam" id="PF00899">
    <property type="entry name" value="ThiF"/>
    <property type="match status" value="1"/>
</dbReference>
<sequence length="395" mass="40535">MAYPGCENRPMPIDPYSPRFARQRVLPGMGAAGQRRLAQAHVVVLGAGGLGSAVIPALAAAGVGRLTIVDDDVIEPTNLHRQTLHHDADVGRAKVASATDAALLLAPDATVHGVRARFDAGDADDLLADADLVVDGTDDILTRYVADDAAARAGIPLVWGSAARFSGQVGVSWEARGVSYRDLFPEPPADAGLSCEVDGILPTVCTVTGGLMAGEALKLLTGIGEPMLGRAAVYDALTGRTREIVYARAEGAPVRAEPRVSAASAPVAAPATAAVSAPASAHPGRAASAVVGEVDAVALAAELASDRPPLLLDVREPWEADLVGIAGSTLIPLHELGARTGELDPAVSVVVYCHLGVRSRLAAEHLAAAGFADVRNLIGGIDAWSVAVDPDLTRY</sequence>
<comment type="caution">
    <text evidence="2">The sequence shown here is derived from an EMBL/GenBank/DDBJ whole genome shotgun (WGS) entry which is preliminary data.</text>
</comment>
<dbReference type="OrthoDB" id="9804286at2"/>
<dbReference type="Proteomes" id="UP000433071">
    <property type="component" value="Unassembled WGS sequence"/>
</dbReference>
<evidence type="ECO:0000313" key="2">
    <source>
        <dbReference type="EMBL" id="MTH67619.1"/>
    </source>
</evidence>
<feature type="domain" description="Rhodanese" evidence="1">
    <location>
        <begin position="305"/>
        <end position="393"/>
    </location>
</feature>
<name>A0A6I3M2G2_9MICO</name>
<accession>A0A6I3M2G2</accession>
<dbReference type="GO" id="GO:0008641">
    <property type="term" value="F:ubiquitin-like modifier activating enzyme activity"/>
    <property type="evidence" value="ECO:0007669"/>
    <property type="project" value="InterPro"/>
</dbReference>
<dbReference type="EMBL" id="WMLB01000013">
    <property type="protein sequence ID" value="MTH67619.1"/>
    <property type="molecule type" value="Genomic_DNA"/>
</dbReference>
<dbReference type="InterPro" id="IPR000594">
    <property type="entry name" value="ThiF_NAD_FAD-bd"/>
</dbReference>
<dbReference type="AlphaFoldDB" id="A0A6I3M2G2"/>
<dbReference type="PANTHER" id="PTHR10953">
    <property type="entry name" value="UBIQUITIN-ACTIVATING ENZYME E1"/>
    <property type="match status" value="1"/>
</dbReference>
<dbReference type="PANTHER" id="PTHR10953:SF102">
    <property type="entry name" value="ADENYLYLTRANSFERASE AND SULFURTRANSFERASE MOCS3"/>
    <property type="match status" value="1"/>
</dbReference>
<dbReference type="SMART" id="SM00450">
    <property type="entry name" value="RHOD"/>
    <property type="match status" value="1"/>
</dbReference>
<protein>
    <submittedName>
        <fullName evidence="2">Molybdopterin biosynthesis protein MoeB</fullName>
    </submittedName>
</protein>
<evidence type="ECO:0000259" key="1">
    <source>
        <dbReference type="PROSITE" id="PS50206"/>
    </source>
</evidence>
<gene>
    <name evidence="2" type="ORF">GJ743_04445</name>
</gene>
<dbReference type="InterPro" id="IPR001763">
    <property type="entry name" value="Rhodanese-like_dom"/>
</dbReference>
<dbReference type="Gene3D" id="3.40.250.10">
    <property type="entry name" value="Rhodanese-like domain"/>
    <property type="match status" value="1"/>
</dbReference>
<organism evidence="2 3">
    <name type="scientific">Agromyces bracchium</name>
    <dbReference type="NCBI Taxonomy" id="88376"/>
    <lineage>
        <taxon>Bacteria</taxon>
        <taxon>Bacillati</taxon>
        <taxon>Actinomycetota</taxon>
        <taxon>Actinomycetes</taxon>
        <taxon>Micrococcales</taxon>
        <taxon>Microbacteriaceae</taxon>
        <taxon>Agromyces</taxon>
    </lineage>
</organism>
<dbReference type="PROSITE" id="PS50206">
    <property type="entry name" value="RHODANESE_3"/>
    <property type="match status" value="1"/>
</dbReference>
<dbReference type="CDD" id="cd00757">
    <property type="entry name" value="ThiF_MoeB_HesA_family"/>
    <property type="match status" value="1"/>
</dbReference>
<evidence type="ECO:0000313" key="3">
    <source>
        <dbReference type="Proteomes" id="UP000433071"/>
    </source>
</evidence>
<keyword evidence="3" id="KW-1185">Reference proteome</keyword>
<dbReference type="GO" id="GO:0005737">
    <property type="term" value="C:cytoplasm"/>
    <property type="evidence" value="ECO:0007669"/>
    <property type="project" value="TreeGrafter"/>
</dbReference>
<reference evidence="2 3" key="1">
    <citation type="submission" date="2019-11" db="EMBL/GenBank/DDBJ databases">
        <title>Agromyces kandeliae sp. nov., isolated from mangrove soil.</title>
        <authorList>
            <person name="Wang R."/>
        </authorList>
    </citation>
    <scope>NUCLEOTIDE SEQUENCE [LARGE SCALE GENOMIC DNA]</scope>
    <source>
        <strain evidence="2 3">JCM 11433</strain>
    </source>
</reference>